<protein>
    <submittedName>
        <fullName evidence="2">Uncharacterized protein</fullName>
    </submittedName>
</protein>
<feature type="compositionally biased region" description="Polar residues" evidence="1">
    <location>
        <begin position="25"/>
        <end position="36"/>
    </location>
</feature>
<dbReference type="AlphaFoldDB" id="A0A8T8T4Z6"/>
<feature type="region of interest" description="Disordered" evidence="1">
    <location>
        <begin position="1"/>
        <end position="61"/>
    </location>
</feature>
<reference evidence="2" key="1">
    <citation type="submission" date="2016-04" db="EMBL/GenBank/DDBJ databases">
        <authorList>
            <person name="Nguyen H.D."/>
            <person name="Kesanakurti P."/>
            <person name="Cullis J."/>
            <person name="Levesque C.A."/>
            <person name="Hambleton S."/>
        </authorList>
    </citation>
    <scope>NUCLEOTIDE SEQUENCE</scope>
    <source>
        <strain evidence="2">DAOMC 238032</strain>
    </source>
</reference>
<proteinExistence type="predicted"/>
<organism evidence="2 3">
    <name type="scientific">Tilletia caries</name>
    <name type="common">wheat bunt fungus</name>
    <dbReference type="NCBI Taxonomy" id="13290"/>
    <lineage>
        <taxon>Eukaryota</taxon>
        <taxon>Fungi</taxon>
        <taxon>Dikarya</taxon>
        <taxon>Basidiomycota</taxon>
        <taxon>Ustilaginomycotina</taxon>
        <taxon>Exobasidiomycetes</taxon>
        <taxon>Tilletiales</taxon>
        <taxon>Tilletiaceae</taxon>
        <taxon>Tilletia</taxon>
    </lineage>
</organism>
<name>A0A8T8T4Z6_9BASI</name>
<reference evidence="2" key="2">
    <citation type="journal article" date="2019" name="IMA Fungus">
        <title>Genome sequencing and comparison of five Tilletia species to identify candidate genes for the detection of regulated species infecting wheat.</title>
        <authorList>
            <person name="Nguyen H.D.T."/>
            <person name="Sultana T."/>
            <person name="Kesanakurti P."/>
            <person name="Hambleton S."/>
        </authorList>
    </citation>
    <scope>NUCLEOTIDE SEQUENCE</scope>
    <source>
        <strain evidence="2">DAOMC 238032</strain>
    </source>
</reference>
<comment type="caution">
    <text evidence="2">The sequence shown here is derived from an EMBL/GenBank/DDBJ whole genome shotgun (WGS) entry which is preliminary data.</text>
</comment>
<evidence type="ECO:0000313" key="3">
    <source>
        <dbReference type="Proteomes" id="UP000077671"/>
    </source>
</evidence>
<dbReference type="Proteomes" id="UP000077671">
    <property type="component" value="Unassembled WGS sequence"/>
</dbReference>
<evidence type="ECO:0000313" key="2">
    <source>
        <dbReference type="EMBL" id="KAE8255180.1"/>
    </source>
</evidence>
<gene>
    <name evidence="2" type="ORF">A4X03_0g5600</name>
</gene>
<accession>A0A8T8T4Z6</accession>
<feature type="region of interest" description="Disordered" evidence="1">
    <location>
        <begin position="249"/>
        <end position="297"/>
    </location>
</feature>
<feature type="compositionally biased region" description="Polar residues" evidence="1">
    <location>
        <begin position="219"/>
        <end position="228"/>
    </location>
</feature>
<dbReference type="EMBL" id="LWDD02000919">
    <property type="protein sequence ID" value="KAE8255180.1"/>
    <property type="molecule type" value="Genomic_DNA"/>
</dbReference>
<evidence type="ECO:0000256" key="1">
    <source>
        <dbReference type="SAM" id="MobiDB-lite"/>
    </source>
</evidence>
<sequence length="297" mass="30985">MEIMTDPSGGMPGMIPLSPIREVTEQGSASSGTTRSGLPPFENADSPHSPMRWYPTGGQAAVPQSEDLIDLTTDLTNPFRGFQYVPTAYAGQGAQAAATTSQYLPDHAASFFSAPPQLSSTPHGQAPSVAADTRRQETGDVNESLDFLAGAGFELSDPVLAAALQDPTLTTTLAKYVEQALVTQERARTTETSARGSTVAFADEIGSHAAGKSGGSRPQARSASSILTPSRASIHRLPQGVVGGMALNRPIGPNDKGLQHIASPGILRKGPSQEPDPQGALSTGFYDVPKTHRAPEN</sequence>
<feature type="region of interest" description="Disordered" evidence="1">
    <location>
        <begin position="207"/>
        <end position="228"/>
    </location>
</feature>